<keyword evidence="3 5" id="KW-0560">Oxidoreductase</keyword>
<evidence type="ECO:0000313" key="7">
    <source>
        <dbReference type="EMBL" id="GAF10163.1"/>
    </source>
</evidence>
<dbReference type="Pfam" id="PF01593">
    <property type="entry name" value="Amino_oxidase"/>
    <property type="match status" value="1"/>
</dbReference>
<dbReference type="NCBIfam" id="TIGR02734">
    <property type="entry name" value="crtI_fam"/>
    <property type="match status" value="1"/>
</dbReference>
<comment type="pathway">
    <text evidence="1 5">Carotenoid biosynthesis.</text>
</comment>
<comment type="similarity">
    <text evidence="4">Belongs to the carotenoid/retinoid oxidoreductase family. CrtN subfamily.</text>
</comment>
<organism evidence="7 8">
    <name type="scientific">Paenibacillus pini JCM 16418</name>
    <dbReference type="NCBI Taxonomy" id="1236976"/>
    <lineage>
        <taxon>Bacteria</taxon>
        <taxon>Bacillati</taxon>
        <taxon>Bacillota</taxon>
        <taxon>Bacilli</taxon>
        <taxon>Bacillales</taxon>
        <taxon>Paenibacillaceae</taxon>
        <taxon>Paenibacillus</taxon>
    </lineage>
</organism>
<evidence type="ECO:0000256" key="4">
    <source>
        <dbReference type="ARBA" id="ARBA00038322"/>
    </source>
</evidence>
<evidence type="ECO:0000313" key="8">
    <source>
        <dbReference type="Proteomes" id="UP000019364"/>
    </source>
</evidence>
<reference evidence="7 8" key="1">
    <citation type="journal article" date="2014" name="Genome Announc.">
        <title>Draft Genome Sequence of Paenibacillus pini JCM 16418T, Isolated from the Rhizosphere of Pine Tree.</title>
        <authorList>
            <person name="Yuki M."/>
            <person name="Oshima K."/>
            <person name="Suda W."/>
            <person name="Oshida Y."/>
            <person name="Kitamura K."/>
            <person name="Iida Y."/>
            <person name="Hattori M."/>
            <person name="Ohkuma M."/>
        </authorList>
    </citation>
    <scope>NUCLEOTIDE SEQUENCE [LARGE SCALE GENOMIC DNA]</scope>
    <source>
        <strain evidence="7 8">JCM 16418</strain>
    </source>
</reference>
<dbReference type="InterPro" id="IPR036188">
    <property type="entry name" value="FAD/NAD-bd_sf"/>
</dbReference>
<gene>
    <name evidence="7" type="ORF">JCM16418_4340</name>
</gene>
<dbReference type="PANTHER" id="PTHR43734:SF1">
    <property type="entry name" value="PHYTOENE DESATURASE"/>
    <property type="match status" value="1"/>
</dbReference>
<evidence type="ECO:0000256" key="1">
    <source>
        <dbReference type="ARBA" id="ARBA00004829"/>
    </source>
</evidence>
<dbReference type="InterPro" id="IPR014105">
    <property type="entry name" value="Carotenoid/retinoid_OxRdtase"/>
</dbReference>
<feature type="domain" description="Amine oxidase" evidence="6">
    <location>
        <begin position="18"/>
        <end position="374"/>
    </location>
</feature>
<dbReference type="AlphaFoldDB" id="W7YSI0"/>
<dbReference type="Proteomes" id="UP000019364">
    <property type="component" value="Unassembled WGS sequence"/>
</dbReference>
<keyword evidence="8" id="KW-1185">Reference proteome</keyword>
<dbReference type="InterPro" id="IPR002937">
    <property type="entry name" value="Amino_oxidase"/>
</dbReference>
<protein>
    <submittedName>
        <fullName evidence="7">Phytoene dehydrogenase</fullName>
    </submittedName>
</protein>
<dbReference type="eggNOG" id="COG1233">
    <property type="taxonomic scope" value="Bacteria"/>
</dbReference>
<dbReference type="RefSeq" id="WP_306304812.1">
    <property type="nucleotide sequence ID" value="NZ_BAVZ01000019.1"/>
</dbReference>
<proteinExistence type="inferred from homology"/>
<name>W7YSI0_9BACL</name>
<evidence type="ECO:0000256" key="3">
    <source>
        <dbReference type="ARBA" id="ARBA00023002"/>
    </source>
</evidence>
<accession>W7YSI0</accession>
<sequence length="467" mass="52620">MGQTKERTSVAVIGAGPGGLAAAMLLSAKGYEVNVFEKQPVVGGRSGQLQLGDYRFDRGATFLMMPQILEELFAAAGRSLYEEVEMKELTPLYALNFGDVTFTPSRDVEATSAQIAKLFPGNEEGYRRFMADEEDKFERVMPLLRRPFQTPGDYMKKDVLRALPRLHAADTVYNRLSRYFTDERLRLSFTFQAKYLGMSPWECPGTFTILSFIEHKYGLYHPTGGVNQVFTAMARVIEQLGGNIHTSCGVKQILTKNRKATGVLLENGEQIEADHIFINADFGTAMTQLFEPGLLRKYTPQKLEKKRYSLSTAMLYLGVDGPIDLPHHSVYFADEYRRNVDEITKHKICSADPSLYVHNPSVIDPTLAPAGKSSLYTLMPVPNLTGSTDWVKQRESMQELMMNRLQKIPALSNLSSRIEEAMFFTPLDWQNELDVYKGATFNLAHNLGQMMAMRLIIASRKWIMSGL</sequence>
<evidence type="ECO:0000256" key="5">
    <source>
        <dbReference type="RuleBase" id="RU362075"/>
    </source>
</evidence>
<dbReference type="PANTHER" id="PTHR43734">
    <property type="entry name" value="PHYTOENE DESATURASE"/>
    <property type="match status" value="1"/>
</dbReference>
<evidence type="ECO:0000256" key="2">
    <source>
        <dbReference type="ARBA" id="ARBA00022746"/>
    </source>
</evidence>
<keyword evidence="2 5" id="KW-0125">Carotenoid biosynthesis</keyword>
<dbReference type="SUPFAM" id="SSF51905">
    <property type="entry name" value="FAD/NAD(P)-binding domain"/>
    <property type="match status" value="1"/>
</dbReference>
<dbReference type="GO" id="GO:0016491">
    <property type="term" value="F:oxidoreductase activity"/>
    <property type="evidence" value="ECO:0007669"/>
    <property type="project" value="UniProtKB-KW"/>
</dbReference>
<dbReference type="Gene3D" id="3.50.50.60">
    <property type="entry name" value="FAD/NAD(P)-binding domain"/>
    <property type="match status" value="2"/>
</dbReference>
<dbReference type="STRING" id="1236976.JCM16418_4340"/>
<comment type="caution">
    <text evidence="7">The sequence shown here is derived from an EMBL/GenBank/DDBJ whole genome shotgun (WGS) entry which is preliminary data.</text>
</comment>
<dbReference type="PRINTS" id="PR00419">
    <property type="entry name" value="ADXRDTASE"/>
</dbReference>
<dbReference type="EMBL" id="BAVZ01000019">
    <property type="protein sequence ID" value="GAF10163.1"/>
    <property type="molecule type" value="Genomic_DNA"/>
</dbReference>
<dbReference type="GO" id="GO:0016117">
    <property type="term" value="P:carotenoid biosynthetic process"/>
    <property type="evidence" value="ECO:0007669"/>
    <property type="project" value="UniProtKB-KW"/>
</dbReference>
<evidence type="ECO:0000259" key="6">
    <source>
        <dbReference type="Pfam" id="PF01593"/>
    </source>
</evidence>